<dbReference type="EMBL" id="DXFG01000026">
    <property type="protein sequence ID" value="HIX36492.1"/>
    <property type="molecule type" value="Genomic_DNA"/>
</dbReference>
<feature type="signal peptide" evidence="2">
    <location>
        <begin position="1"/>
        <end position="24"/>
    </location>
</feature>
<dbReference type="Proteomes" id="UP000824230">
    <property type="component" value="Unassembled WGS sequence"/>
</dbReference>
<organism evidence="3 4">
    <name type="scientific">Candidatus Blautia pullistercoris</name>
    <dbReference type="NCBI Taxonomy" id="2838499"/>
    <lineage>
        <taxon>Bacteria</taxon>
        <taxon>Bacillati</taxon>
        <taxon>Bacillota</taxon>
        <taxon>Clostridia</taxon>
        <taxon>Lachnospirales</taxon>
        <taxon>Lachnospiraceae</taxon>
        <taxon>Blautia</taxon>
    </lineage>
</organism>
<accession>A0A9D1VJR9</accession>
<comment type="caution">
    <text evidence="3">The sequence shown here is derived from an EMBL/GenBank/DDBJ whole genome shotgun (WGS) entry which is preliminary data.</text>
</comment>
<protein>
    <submittedName>
        <fullName evidence="3">DUF1002 domain-containing protein</fullName>
    </submittedName>
</protein>
<dbReference type="Pfam" id="PF06207">
    <property type="entry name" value="DUF1002"/>
    <property type="match status" value="1"/>
</dbReference>
<dbReference type="InterPro" id="IPR009343">
    <property type="entry name" value="DUF1002"/>
</dbReference>
<dbReference type="AlphaFoldDB" id="A0A9D1VJR9"/>
<proteinExistence type="predicted"/>
<evidence type="ECO:0000256" key="2">
    <source>
        <dbReference type="SAM" id="SignalP"/>
    </source>
</evidence>
<gene>
    <name evidence="3" type="ORF">H9738_01275</name>
</gene>
<keyword evidence="1" id="KW-0175">Coiled coil</keyword>
<evidence type="ECO:0000313" key="4">
    <source>
        <dbReference type="Proteomes" id="UP000824230"/>
    </source>
</evidence>
<feature type="coiled-coil region" evidence="1">
    <location>
        <begin position="237"/>
        <end position="271"/>
    </location>
</feature>
<reference evidence="3" key="1">
    <citation type="journal article" date="2021" name="PeerJ">
        <title>Extensive microbial diversity within the chicken gut microbiome revealed by metagenomics and culture.</title>
        <authorList>
            <person name="Gilroy R."/>
            <person name="Ravi A."/>
            <person name="Getino M."/>
            <person name="Pursley I."/>
            <person name="Horton D.L."/>
            <person name="Alikhan N.F."/>
            <person name="Baker D."/>
            <person name="Gharbi K."/>
            <person name="Hall N."/>
            <person name="Watson M."/>
            <person name="Adriaenssens E.M."/>
            <person name="Foster-Nyarko E."/>
            <person name="Jarju S."/>
            <person name="Secka A."/>
            <person name="Antonio M."/>
            <person name="Oren A."/>
            <person name="Chaudhuri R.R."/>
            <person name="La Ragione R."/>
            <person name="Hildebrand F."/>
            <person name="Pallen M.J."/>
        </authorList>
    </citation>
    <scope>NUCLEOTIDE SEQUENCE</scope>
    <source>
        <strain evidence="3">ChiHjej12B11-1927</strain>
    </source>
</reference>
<keyword evidence="2" id="KW-0732">Signal</keyword>
<evidence type="ECO:0000313" key="3">
    <source>
        <dbReference type="EMBL" id="HIX36492.1"/>
    </source>
</evidence>
<evidence type="ECO:0000256" key="1">
    <source>
        <dbReference type="SAM" id="Coils"/>
    </source>
</evidence>
<reference evidence="3" key="2">
    <citation type="submission" date="2021-04" db="EMBL/GenBank/DDBJ databases">
        <authorList>
            <person name="Gilroy R."/>
        </authorList>
    </citation>
    <scope>NUCLEOTIDE SEQUENCE</scope>
    <source>
        <strain evidence="3">ChiHjej12B11-1927</strain>
    </source>
</reference>
<sequence length="295" mass="31395">MKKRILAALLAGIIAAALPITAYGASDNKTTDTPYISLGADLNQQERATVLRLLGVTEDDLKNYTVTTVTNADEHAYLDSYLSSSIIGSRALSSVLVEGKEAGNGINVTTSNITYCTPGMYENALATAGVENADIKVAGPFNISGTAALVGAIKAYETMTGEEVSEENADTATNELVVTGQVAENVGDQGKAEQLIGAVKGEVVEGNATTTEEIGDVVDQAAQEMEVNLSEEDRQAIIDLMEKIDGLNLNIDSLKEQASNLYDQIAGLDLNLNIDQEQVKGFFERILDFFRGLFS</sequence>
<name>A0A9D1VJR9_9FIRM</name>
<feature type="chain" id="PRO_5038646753" evidence="2">
    <location>
        <begin position="25"/>
        <end position="295"/>
    </location>
</feature>